<dbReference type="VEuPathDB" id="VectorBase:AMAM011547"/>
<dbReference type="AlphaFoldDB" id="A0A182SQS7"/>
<keyword evidence="3" id="KW-1185">Reference proteome</keyword>
<accession>A0A182SQS7</accession>
<feature type="coiled-coil region" evidence="1">
    <location>
        <begin position="243"/>
        <end position="294"/>
    </location>
</feature>
<name>A0A182SQS7_9DIPT</name>
<organism evidence="2 3">
    <name type="scientific">Anopheles maculatus</name>
    <dbReference type="NCBI Taxonomy" id="74869"/>
    <lineage>
        <taxon>Eukaryota</taxon>
        <taxon>Metazoa</taxon>
        <taxon>Ecdysozoa</taxon>
        <taxon>Arthropoda</taxon>
        <taxon>Hexapoda</taxon>
        <taxon>Insecta</taxon>
        <taxon>Pterygota</taxon>
        <taxon>Neoptera</taxon>
        <taxon>Endopterygota</taxon>
        <taxon>Diptera</taxon>
        <taxon>Nematocera</taxon>
        <taxon>Culicoidea</taxon>
        <taxon>Culicidae</taxon>
        <taxon>Anophelinae</taxon>
        <taxon>Anopheles</taxon>
        <taxon>Anopheles maculatus group</taxon>
    </lineage>
</organism>
<proteinExistence type="predicted"/>
<keyword evidence="1" id="KW-0175">Coiled coil</keyword>
<protein>
    <submittedName>
        <fullName evidence="2">Uncharacterized protein</fullName>
    </submittedName>
</protein>
<reference evidence="2" key="2">
    <citation type="submission" date="2020-05" db="UniProtKB">
        <authorList>
            <consortium name="EnsemblMetazoa"/>
        </authorList>
    </citation>
    <scope>IDENTIFICATION</scope>
    <source>
        <strain evidence="2">maculatus3</strain>
    </source>
</reference>
<evidence type="ECO:0000313" key="3">
    <source>
        <dbReference type="Proteomes" id="UP000075901"/>
    </source>
</evidence>
<reference evidence="3" key="1">
    <citation type="submission" date="2013-09" db="EMBL/GenBank/DDBJ databases">
        <title>The Genome Sequence of Anopheles maculatus species B.</title>
        <authorList>
            <consortium name="The Broad Institute Genomics Platform"/>
            <person name="Neafsey D.E."/>
            <person name="Besansky N."/>
            <person name="Howell P."/>
            <person name="Walton C."/>
            <person name="Young S.K."/>
            <person name="Zeng Q."/>
            <person name="Gargeya S."/>
            <person name="Fitzgerald M."/>
            <person name="Haas B."/>
            <person name="Abouelleil A."/>
            <person name="Allen A.W."/>
            <person name="Alvarado L."/>
            <person name="Arachchi H.M."/>
            <person name="Berlin A.M."/>
            <person name="Chapman S.B."/>
            <person name="Gainer-Dewar J."/>
            <person name="Goldberg J."/>
            <person name="Griggs A."/>
            <person name="Gujja S."/>
            <person name="Hansen M."/>
            <person name="Howarth C."/>
            <person name="Imamovic A."/>
            <person name="Ireland A."/>
            <person name="Larimer J."/>
            <person name="McCowan C."/>
            <person name="Murphy C."/>
            <person name="Pearson M."/>
            <person name="Poon T.W."/>
            <person name="Priest M."/>
            <person name="Roberts A."/>
            <person name="Saif S."/>
            <person name="Shea T."/>
            <person name="Sisk P."/>
            <person name="Sykes S."/>
            <person name="Wortman J."/>
            <person name="Nusbaum C."/>
            <person name="Birren B."/>
        </authorList>
    </citation>
    <scope>NUCLEOTIDE SEQUENCE [LARGE SCALE GENOMIC DNA]</scope>
    <source>
        <strain evidence="3">maculatus3</strain>
    </source>
</reference>
<sequence length="340" mass="38453">MLEKSLADEKRRNEDLQFSVDEATFCTEELNAQTQVFKEKIADLEAQLTGAPSVKSAEATGPSEDFIAAKAELNAEIDKLKAEILAKDQKLHLTEELKRSLENEIQNLHEKVADAERAADSKLSALTISEECLKEQINYLEARVDEQSNQLTAKDAELEKQYLAVKNAESEQEERLAALQDELRSKKDTLAEREQALQLLEKTVEDLRTDVRQRDLKMVELESDLKLKLQERDTSGSKLSEKVTELEAQIIEANALKAQLCQELTRAKETIKGLEEERKEKDKFKQELESKLSSIEATLQTEVTTRHEKESIVLKLQQDLKSLATDGESSAAQLIAKQEE</sequence>
<dbReference type="Proteomes" id="UP000075901">
    <property type="component" value="Unassembled WGS sequence"/>
</dbReference>
<evidence type="ECO:0000256" key="1">
    <source>
        <dbReference type="SAM" id="Coils"/>
    </source>
</evidence>
<evidence type="ECO:0000313" key="2">
    <source>
        <dbReference type="EnsemblMetazoa" id="AMAM011547-PA"/>
    </source>
</evidence>
<dbReference type="EnsemblMetazoa" id="AMAM011547-RA">
    <property type="protein sequence ID" value="AMAM011547-PA"/>
    <property type="gene ID" value="AMAM011547"/>
</dbReference>
<dbReference type="SUPFAM" id="SSF90257">
    <property type="entry name" value="Myosin rod fragments"/>
    <property type="match status" value="1"/>
</dbReference>
<feature type="coiled-coil region" evidence="1">
    <location>
        <begin position="27"/>
        <end position="210"/>
    </location>
</feature>